<dbReference type="InterPro" id="IPR036860">
    <property type="entry name" value="SH2_dom_sf"/>
</dbReference>
<dbReference type="OrthoDB" id="7237699at2759"/>
<dbReference type="Pfam" id="PF02762">
    <property type="entry name" value="Cbl_N3"/>
    <property type="match status" value="1"/>
</dbReference>
<dbReference type="CDD" id="cd09920">
    <property type="entry name" value="SH2_Cbl-b_TKB"/>
    <property type="match status" value="1"/>
</dbReference>
<feature type="compositionally biased region" description="Low complexity" evidence="13">
    <location>
        <begin position="636"/>
        <end position="669"/>
    </location>
</feature>
<dbReference type="SUPFAM" id="SSF47668">
    <property type="entry name" value="N-terminal domain of cbl (N-cbl)"/>
    <property type="match status" value="1"/>
</dbReference>
<evidence type="ECO:0000256" key="8">
    <source>
        <dbReference type="ARBA" id="ARBA00022786"/>
    </source>
</evidence>
<dbReference type="Proteomes" id="UP001153620">
    <property type="component" value="Chromosome 1"/>
</dbReference>
<feature type="region of interest" description="Disordered" evidence="13">
    <location>
        <begin position="476"/>
        <end position="519"/>
    </location>
</feature>
<feature type="region of interest" description="Disordered" evidence="13">
    <location>
        <begin position="409"/>
        <end position="439"/>
    </location>
</feature>
<keyword evidence="8 12" id="KW-0833">Ubl conjugation pathway</keyword>
<dbReference type="GO" id="GO:0061630">
    <property type="term" value="F:ubiquitin protein ligase activity"/>
    <property type="evidence" value="ECO:0007669"/>
    <property type="project" value="UniProtKB-EC"/>
</dbReference>
<evidence type="ECO:0000256" key="9">
    <source>
        <dbReference type="ARBA" id="ARBA00022833"/>
    </source>
</evidence>
<keyword evidence="6 12" id="KW-0479">Metal-binding</keyword>
<evidence type="ECO:0000256" key="4">
    <source>
        <dbReference type="ARBA" id="ARBA00022490"/>
    </source>
</evidence>
<keyword evidence="4" id="KW-0963">Cytoplasm</keyword>
<evidence type="ECO:0000256" key="5">
    <source>
        <dbReference type="ARBA" id="ARBA00022679"/>
    </source>
</evidence>
<dbReference type="InterPro" id="IPR009060">
    <property type="entry name" value="UBA-like_sf"/>
</dbReference>
<keyword evidence="7 11" id="KW-0863">Zinc-finger</keyword>
<dbReference type="CDD" id="cd14318">
    <property type="entry name" value="UBA_Cbl_like"/>
    <property type="match status" value="1"/>
</dbReference>
<dbReference type="SUPFAM" id="SSF57850">
    <property type="entry name" value="RING/U-box"/>
    <property type="match status" value="1"/>
</dbReference>
<dbReference type="Pfam" id="PF02262">
    <property type="entry name" value="Cbl_N"/>
    <property type="match status" value="1"/>
</dbReference>
<dbReference type="InterPro" id="IPR013083">
    <property type="entry name" value="Znf_RING/FYVE/PHD"/>
</dbReference>
<accession>A0A9N9WL64</accession>
<dbReference type="GO" id="GO:0005509">
    <property type="term" value="F:calcium ion binding"/>
    <property type="evidence" value="ECO:0007669"/>
    <property type="project" value="UniProtKB-UniRule"/>
</dbReference>
<feature type="domain" description="UBA" evidence="14">
    <location>
        <begin position="861"/>
        <end position="901"/>
    </location>
</feature>
<dbReference type="PANTHER" id="PTHR23007:SF11">
    <property type="entry name" value="E3 UBIQUITIN-PROTEIN LIGASE CBL"/>
    <property type="match status" value="1"/>
</dbReference>
<gene>
    <name evidence="17" type="ORF">CHIRRI_LOCUS2776</name>
</gene>
<feature type="domain" description="RING-type" evidence="15">
    <location>
        <begin position="355"/>
        <end position="395"/>
    </location>
</feature>
<evidence type="ECO:0000256" key="3">
    <source>
        <dbReference type="ARBA" id="ARBA00004906"/>
    </source>
</evidence>
<feature type="compositionally biased region" description="Low complexity" evidence="13">
    <location>
        <begin position="544"/>
        <end position="566"/>
    </location>
</feature>
<evidence type="ECO:0000256" key="13">
    <source>
        <dbReference type="SAM" id="MobiDB-lite"/>
    </source>
</evidence>
<evidence type="ECO:0000256" key="12">
    <source>
        <dbReference type="RuleBase" id="RU367001"/>
    </source>
</evidence>
<dbReference type="PANTHER" id="PTHR23007">
    <property type="entry name" value="CBL"/>
    <property type="match status" value="1"/>
</dbReference>
<comment type="pathway">
    <text evidence="3 12">Protein modification; protein ubiquitination.</text>
</comment>
<feature type="region of interest" description="Disordered" evidence="13">
    <location>
        <begin position="580"/>
        <end position="697"/>
    </location>
</feature>
<evidence type="ECO:0000259" key="14">
    <source>
        <dbReference type="PROSITE" id="PS50030"/>
    </source>
</evidence>
<dbReference type="FunFam" id="1.20.930.20:FF:000001">
    <property type="entry name" value="E3 ubiquitin-protein ligase CBL"/>
    <property type="match status" value="1"/>
</dbReference>
<dbReference type="InterPro" id="IPR015940">
    <property type="entry name" value="UBA"/>
</dbReference>
<dbReference type="PROSITE" id="PS00518">
    <property type="entry name" value="ZF_RING_1"/>
    <property type="match status" value="1"/>
</dbReference>
<evidence type="ECO:0000256" key="11">
    <source>
        <dbReference type="PROSITE-ProRule" id="PRU00175"/>
    </source>
</evidence>
<dbReference type="GO" id="GO:0008270">
    <property type="term" value="F:zinc ion binding"/>
    <property type="evidence" value="ECO:0007669"/>
    <property type="project" value="UniProtKB-KW"/>
</dbReference>
<keyword evidence="9 12" id="KW-0862">Zinc</keyword>
<dbReference type="SUPFAM" id="SSF47473">
    <property type="entry name" value="EF-hand"/>
    <property type="match status" value="1"/>
</dbReference>
<dbReference type="InterPro" id="IPR003153">
    <property type="entry name" value="Adaptor_Cbl_N_hlx"/>
</dbReference>
<evidence type="ECO:0000256" key="2">
    <source>
        <dbReference type="ARBA" id="ARBA00004496"/>
    </source>
</evidence>
<protein>
    <recommendedName>
        <fullName evidence="12">E3 ubiquitin-protein ligase CBL</fullName>
        <ecNumber evidence="12">2.3.2.27</ecNumber>
    </recommendedName>
</protein>
<dbReference type="InterPro" id="IPR024162">
    <property type="entry name" value="Adaptor_Cbl"/>
</dbReference>
<evidence type="ECO:0000256" key="7">
    <source>
        <dbReference type="ARBA" id="ARBA00022771"/>
    </source>
</evidence>
<dbReference type="GO" id="GO:0005737">
    <property type="term" value="C:cytoplasm"/>
    <property type="evidence" value="ECO:0007669"/>
    <property type="project" value="UniProtKB-SubCell"/>
</dbReference>
<organism evidence="17 18">
    <name type="scientific">Chironomus riparius</name>
    <dbReference type="NCBI Taxonomy" id="315576"/>
    <lineage>
        <taxon>Eukaryota</taxon>
        <taxon>Metazoa</taxon>
        <taxon>Ecdysozoa</taxon>
        <taxon>Arthropoda</taxon>
        <taxon>Hexapoda</taxon>
        <taxon>Insecta</taxon>
        <taxon>Pterygota</taxon>
        <taxon>Neoptera</taxon>
        <taxon>Endopterygota</taxon>
        <taxon>Diptera</taxon>
        <taxon>Nematocera</taxon>
        <taxon>Chironomoidea</taxon>
        <taxon>Chironomidae</taxon>
        <taxon>Chironominae</taxon>
        <taxon>Chironomus</taxon>
    </lineage>
</organism>
<dbReference type="InterPro" id="IPR014741">
    <property type="entry name" value="Adaptor_Cbl_EF_hand-like"/>
</dbReference>
<evidence type="ECO:0000259" key="15">
    <source>
        <dbReference type="PROSITE" id="PS50089"/>
    </source>
</evidence>
<feature type="region of interest" description="Disordered" evidence="13">
    <location>
        <begin position="535"/>
        <end position="566"/>
    </location>
</feature>
<dbReference type="FunFam" id="1.10.238.10:FF:000022">
    <property type="entry name" value="E3 ubiquitin-protein ligase CBL"/>
    <property type="match status" value="1"/>
</dbReference>
<dbReference type="InterPro" id="IPR024159">
    <property type="entry name" value="Cbl_PTB"/>
</dbReference>
<reference evidence="17" key="2">
    <citation type="submission" date="2022-10" db="EMBL/GenBank/DDBJ databases">
        <authorList>
            <consortium name="ENA_rothamsted_submissions"/>
            <consortium name="culmorum"/>
            <person name="King R."/>
        </authorList>
    </citation>
    <scope>NUCLEOTIDE SEQUENCE</scope>
</reference>
<dbReference type="Gene3D" id="3.30.40.10">
    <property type="entry name" value="Zinc/RING finger domain, C3HC4 (zinc finger)"/>
    <property type="match status" value="1"/>
</dbReference>
<comment type="function">
    <text evidence="12">E3 ubiquitin-protein ligase which accepts ubiquitin from specific E2 ubiquitin-conjugating enzymes, and transfers it to substrates, generally promoting their degradation by the proteasome.</text>
</comment>
<keyword evidence="18" id="KW-1185">Reference proteome</keyword>
<evidence type="ECO:0000256" key="6">
    <source>
        <dbReference type="ARBA" id="ARBA00022723"/>
    </source>
</evidence>
<evidence type="ECO:0000313" key="18">
    <source>
        <dbReference type="Proteomes" id="UP001153620"/>
    </source>
</evidence>
<dbReference type="PROSITE" id="PS50089">
    <property type="entry name" value="ZF_RING_2"/>
    <property type="match status" value="1"/>
</dbReference>
<dbReference type="InterPro" id="IPR036537">
    <property type="entry name" value="Adaptor_Cbl_N_dom_sf"/>
</dbReference>
<comment type="catalytic activity">
    <reaction evidence="1 12">
        <text>S-ubiquitinyl-[E2 ubiquitin-conjugating enzyme]-L-cysteine + [acceptor protein]-L-lysine = [E2 ubiquitin-conjugating enzyme]-L-cysteine + N(6)-ubiquitinyl-[acceptor protein]-L-lysine.</text>
        <dbReference type="EC" id="2.3.2.27"/>
    </reaction>
</comment>
<dbReference type="EC" id="2.3.2.27" evidence="12"/>
<dbReference type="InterPro" id="IPR011992">
    <property type="entry name" value="EF-hand-dom_pair"/>
</dbReference>
<dbReference type="GO" id="GO:0005886">
    <property type="term" value="C:plasma membrane"/>
    <property type="evidence" value="ECO:0007669"/>
    <property type="project" value="TreeGrafter"/>
</dbReference>
<dbReference type="Pfam" id="PF02761">
    <property type="entry name" value="Cbl_N2"/>
    <property type="match status" value="1"/>
</dbReference>
<dbReference type="GO" id="GO:0017124">
    <property type="term" value="F:SH3 domain binding"/>
    <property type="evidence" value="ECO:0007669"/>
    <property type="project" value="TreeGrafter"/>
</dbReference>
<dbReference type="GO" id="GO:0007166">
    <property type="term" value="P:cell surface receptor signaling pathway"/>
    <property type="evidence" value="ECO:0007669"/>
    <property type="project" value="InterPro"/>
</dbReference>
<dbReference type="GO" id="GO:0030971">
    <property type="term" value="F:receptor tyrosine kinase binding"/>
    <property type="evidence" value="ECO:0007669"/>
    <property type="project" value="TreeGrafter"/>
</dbReference>
<evidence type="ECO:0000259" key="16">
    <source>
        <dbReference type="PROSITE" id="PS51506"/>
    </source>
</evidence>
<dbReference type="SUPFAM" id="SSF55550">
    <property type="entry name" value="SH2 domain"/>
    <property type="match status" value="1"/>
</dbReference>
<dbReference type="Pfam" id="PF13920">
    <property type="entry name" value="zf-C3HC4_3"/>
    <property type="match status" value="1"/>
</dbReference>
<dbReference type="SUPFAM" id="SSF46934">
    <property type="entry name" value="UBA-like"/>
    <property type="match status" value="1"/>
</dbReference>
<sequence length="920" mass="103222">MMKNLTFFSKIQCKLTDCTQQKLMTDKKTLEKTWKLMDKVVKLCQQSKMNLKNSPPFILDILPDTYQRLHLIYSKYEDQMHVLHANEHFTVFINNLMRKCKQAIKLFKEGKMQMFDENSHYRRNLTKLSLVFSHMLSELKAIFPNGTFAGDQFRITKSDAAEFWKTRFGNNTLVPWKTFRAHLSEVHPISSGLEAMALKTTIDLTCNDYISNFEFDVFTRLFQPWNTLLRNWQILAVTHPAYVAFLTYDEVKARLQKYITKAGSYVFRLSCTRLGQWAIGYVTADGEILQTIPQNKSLCQALLDGYREGFYLFPNGRPHNPDLSFAVQSPLEDHITVTQEQYELYCEMGSTFQLCKICAENDKDIRIEPCGHLLCTPCLTAWQVDSEGQGCPFCRAEIKGTEQIIVDAFDPQRQYHRTSKQKEEDHDDENEEADFNLEESSIQALSNSFTLTRGEKIQSPHTSPKLVRRTPIPFTSSLQHQHQQQQHNSSNIGESSSNRPISSSSSLCSSSSSSSSSATTVNLVNVNILNGKSPKTIVVTNTPSSSSSSKASSIEMPSTSLDQISLSSSNCSNKTINIFEEAPPIPPRTNKTMATTNDINRPMKLQQTTSAVSTTPSISKNNSLETAENSQSHETSSNNIKINPNISTLSLSSSSSTTTPLLAPKQQQKQQKEPEDSDDDSNPICGPAETISGIIDTRPIEQRTNYVSFASLTNNLTTNFNLITINDTGSSKEAGMKDDNNKVSNTYLLKSNQMNNNTNFSNMNGSNNHQRHMSMPVTGTPIKTLPSSPSTFQASISQKLPNNLSPLKSASSCANNPSKIYNQNMKLYENIRMKSAGNLISLNNLNNNSNSSSSSNVSYENINLEYINRLMKEGYSKENVMAALCISRNNFEMACDILHEFVSTDGSQTQNCSKAFESNR</sequence>
<name>A0A9N9WL64_9DIPT</name>
<feature type="compositionally biased region" description="Polar residues" evidence="13">
    <location>
        <begin position="589"/>
        <end position="635"/>
    </location>
</feature>
<comment type="domain">
    <text evidence="12">The N-terminus is composed of the phosphotyrosine binding (PTB) domain, a short linker region and the RING-type zinc finger. The PTB domain, which is also called TKB (tyrosine kinase binding) domain, is composed of three different subdomains: a four-helix bundle (4H), a calcium-binding EF hand and a divergent SH2 domain.</text>
</comment>
<evidence type="ECO:0000256" key="1">
    <source>
        <dbReference type="ARBA" id="ARBA00000900"/>
    </source>
</evidence>
<dbReference type="Gene3D" id="1.20.930.20">
    <property type="entry name" value="Adaptor protein Cbl, N-terminal domain"/>
    <property type="match status" value="1"/>
</dbReference>
<dbReference type="Gene3D" id="1.10.8.10">
    <property type="entry name" value="DNA helicase RuvA subunit, C-terminal domain"/>
    <property type="match status" value="1"/>
</dbReference>
<dbReference type="GO" id="GO:0023051">
    <property type="term" value="P:regulation of signaling"/>
    <property type="evidence" value="ECO:0007669"/>
    <property type="project" value="InterPro"/>
</dbReference>
<dbReference type="AlphaFoldDB" id="A0A9N9WL64"/>
<dbReference type="Gene3D" id="1.10.238.10">
    <property type="entry name" value="EF-hand"/>
    <property type="match status" value="1"/>
</dbReference>
<evidence type="ECO:0000256" key="10">
    <source>
        <dbReference type="ARBA" id="ARBA00022837"/>
    </source>
</evidence>
<evidence type="ECO:0000313" key="17">
    <source>
        <dbReference type="EMBL" id="CAG9799818.1"/>
    </source>
</evidence>
<dbReference type="FunFam" id="3.30.505.10:FF:000007">
    <property type="entry name" value="E3 ubiquitin-protein ligase CBL"/>
    <property type="match status" value="1"/>
</dbReference>
<dbReference type="EMBL" id="OU895877">
    <property type="protein sequence ID" value="CAG9799818.1"/>
    <property type="molecule type" value="Genomic_DNA"/>
</dbReference>
<dbReference type="FunFam" id="3.30.40.10:FF:000015">
    <property type="entry name" value="E3 ubiquitin-protein ligase CBL"/>
    <property type="match status" value="1"/>
</dbReference>
<dbReference type="Gene3D" id="3.30.505.10">
    <property type="entry name" value="SH2 domain"/>
    <property type="match status" value="1"/>
</dbReference>
<feature type="compositionally biased region" description="Acidic residues" evidence="13">
    <location>
        <begin position="425"/>
        <end position="437"/>
    </location>
</feature>
<dbReference type="InterPro" id="IPR017907">
    <property type="entry name" value="Znf_RING_CS"/>
</dbReference>
<keyword evidence="10 12" id="KW-0106">Calcium</keyword>
<feature type="compositionally biased region" description="Low complexity" evidence="13">
    <location>
        <begin position="495"/>
        <end position="519"/>
    </location>
</feature>
<reference evidence="17" key="1">
    <citation type="submission" date="2022-01" db="EMBL/GenBank/DDBJ databases">
        <authorList>
            <person name="King R."/>
        </authorList>
    </citation>
    <scope>NUCLEOTIDE SEQUENCE</scope>
</reference>
<dbReference type="InterPro" id="IPR014742">
    <property type="entry name" value="Adaptor_Cbl_SH2-like"/>
</dbReference>
<feature type="domain" description="Cbl-PTB" evidence="16">
    <location>
        <begin position="19"/>
        <end position="325"/>
    </location>
</feature>
<comment type="subcellular location">
    <subcellularLocation>
        <location evidence="2">Cytoplasm</location>
    </subcellularLocation>
</comment>
<dbReference type="SMART" id="SM00184">
    <property type="entry name" value="RING"/>
    <property type="match status" value="1"/>
</dbReference>
<keyword evidence="5 12" id="KW-0808">Transferase</keyword>
<dbReference type="CDD" id="cd16708">
    <property type="entry name" value="RING-HC_Cbl"/>
    <property type="match status" value="1"/>
</dbReference>
<dbReference type="InterPro" id="IPR001841">
    <property type="entry name" value="Znf_RING"/>
</dbReference>
<dbReference type="PROSITE" id="PS50030">
    <property type="entry name" value="UBA"/>
    <property type="match status" value="1"/>
</dbReference>
<dbReference type="GO" id="GO:0001784">
    <property type="term" value="F:phosphotyrosine residue binding"/>
    <property type="evidence" value="ECO:0007669"/>
    <property type="project" value="UniProtKB-UniRule"/>
</dbReference>
<dbReference type="GO" id="GO:0045121">
    <property type="term" value="C:membrane raft"/>
    <property type="evidence" value="ECO:0007669"/>
    <property type="project" value="TreeGrafter"/>
</dbReference>
<proteinExistence type="predicted"/>
<dbReference type="PROSITE" id="PS51506">
    <property type="entry name" value="CBL_PTB"/>
    <property type="match status" value="1"/>
</dbReference>